<protein>
    <submittedName>
        <fullName evidence="2">Uncharacterized protein</fullName>
    </submittedName>
</protein>
<proteinExistence type="predicted"/>
<reference evidence="2" key="1">
    <citation type="submission" date="2020-12" db="EMBL/GenBank/DDBJ databases">
        <title>Metabolic potential, ecology and presence of endohyphal bacteria is reflected in genomic diversity of Mucoromycotina.</title>
        <authorList>
            <person name="Muszewska A."/>
            <person name="Okrasinska A."/>
            <person name="Steczkiewicz K."/>
            <person name="Drgas O."/>
            <person name="Orlowska M."/>
            <person name="Perlinska-Lenart U."/>
            <person name="Aleksandrzak-Piekarczyk T."/>
            <person name="Szatraj K."/>
            <person name="Zielenkiewicz U."/>
            <person name="Pilsyk S."/>
            <person name="Malc E."/>
            <person name="Mieczkowski P."/>
            <person name="Kruszewska J.S."/>
            <person name="Biernat P."/>
            <person name="Pawlowska J."/>
        </authorList>
    </citation>
    <scope>NUCLEOTIDE SEQUENCE</scope>
    <source>
        <strain evidence="2">WA0000051536</strain>
    </source>
</reference>
<feature type="region of interest" description="Disordered" evidence="1">
    <location>
        <begin position="41"/>
        <end position="70"/>
    </location>
</feature>
<evidence type="ECO:0000313" key="3">
    <source>
        <dbReference type="Proteomes" id="UP000612746"/>
    </source>
</evidence>
<dbReference type="AlphaFoldDB" id="A0A8H7UAL4"/>
<comment type="caution">
    <text evidence="2">The sequence shown here is derived from an EMBL/GenBank/DDBJ whole genome shotgun (WGS) entry which is preliminary data.</text>
</comment>
<accession>A0A8H7UAL4</accession>
<organism evidence="2 3">
    <name type="scientific">Umbelopsis vinacea</name>
    <dbReference type="NCBI Taxonomy" id="44442"/>
    <lineage>
        <taxon>Eukaryota</taxon>
        <taxon>Fungi</taxon>
        <taxon>Fungi incertae sedis</taxon>
        <taxon>Mucoromycota</taxon>
        <taxon>Mucoromycotina</taxon>
        <taxon>Umbelopsidomycetes</taxon>
        <taxon>Umbelopsidales</taxon>
        <taxon>Umbelopsidaceae</taxon>
        <taxon>Umbelopsis</taxon>
    </lineage>
</organism>
<dbReference type="OrthoDB" id="2340041at2759"/>
<keyword evidence="3" id="KW-1185">Reference proteome</keyword>
<sequence>MGIQYKENSQYSPISKDCLDNAKKEYTLQMRMWTARQINATKGSAGGYPDRSMQSKVKNPNMKSCAVEAT</sequence>
<evidence type="ECO:0000313" key="2">
    <source>
        <dbReference type="EMBL" id="KAG2172644.1"/>
    </source>
</evidence>
<dbReference type="Proteomes" id="UP000612746">
    <property type="component" value="Unassembled WGS sequence"/>
</dbReference>
<evidence type="ECO:0000256" key="1">
    <source>
        <dbReference type="SAM" id="MobiDB-lite"/>
    </source>
</evidence>
<name>A0A8H7UAL4_9FUNG</name>
<dbReference type="EMBL" id="JAEPRA010000022">
    <property type="protein sequence ID" value="KAG2172644.1"/>
    <property type="molecule type" value="Genomic_DNA"/>
</dbReference>
<feature type="compositionally biased region" description="Polar residues" evidence="1">
    <location>
        <begin position="52"/>
        <end position="62"/>
    </location>
</feature>
<gene>
    <name evidence="2" type="ORF">INT44_002659</name>
</gene>